<dbReference type="GO" id="GO:0003714">
    <property type="term" value="F:transcription corepressor activity"/>
    <property type="evidence" value="ECO:0007669"/>
    <property type="project" value="TreeGrafter"/>
</dbReference>
<keyword evidence="13" id="KW-1185">Reference proteome</keyword>
<dbReference type="Pfam" id="PF02825">
    <property type="entry name" value="WWE"/>
    <property type="match status" value="1"/>
</dbReference>
<evidence type="ECO:0000259" key="10">
    <source>
        <dbReference type="PROSITE" id="PS50918"/>
    </source>
</evidence>
<keyword evidence="5" id="KW-0539">Nucleus</keyword>
<feature type="domain" description="B box-type" evidence="9">
    <location>
        <begin position="8"/>
        <end position="54"/>
    </location>
</feature>
<protein>
    <recommendedName>
        <fullName evidence="7">Poly [ADP-ribose] polymerase</fullName>
        <shortName evidence="7">PARP</shortName>
        <ecNumber evidence="7">2.4.2.-</ecNumber>
    </recommendedName>
</protein>
<proteinExistence type="predicted"/>
<dbReference type="EMBL" id="CAJPWZ010002546">
    <property type="protein sequence ID" value="CAG2240036.1"/>
    <property type="molecule type" value="Genomic_DNA"/>
</dbReference>
<dbReference type="Proteomes" id="UP000683360">
    <property type="component" value="Unassembled WGS sequence"/>
</dbReference>
<dbReference type="InterPro" id="IPR004170">
    <property type="entry name" value="WWE_dom"/>
</dbReference>
<evidence type="ECO:0000256" key="1">
    <source>
        <dbReference type="ARBA" id="ARBA00004123"/>
    </source>
</evidence>
<keyword evidence="6" id="KW-0863">Zinc-finger</keyword>
<reference evidence="12" key="1">
    <citation type="submission" date="2021-03" db="EMBL/GenBank/DDBJ databases">
        <authorList>
            <person name="Bekaert M."/>
        </authorList>
    </citation>
    <scope>NUCLEOTIDE SEQUENCE</scope>
</reference>
<dbReference type="GO" id="GO:0008270">
    <property type="term" value="F:zinc ion binding"/>
    <property type="evidence" value="ECO:0007669"/>
    <property type="project" value="UniProtKB-KW"/>
</dbReference>
<dbReference type="CDD" id="cd01439">
    <property type="entry name" value="TCCD_inducible_PARP_like"/>
    <property type="match status" value="1"/>
</dbReference>
<keyword evidence="2 7" id="KW-0328">Glycosyltransferase</keyword>
<sequence length="552" mass="63935">MTTRMAQVPLQNCEICEKSVGRRYCIDCEQYFCKPCEEFHLKSKSCRDHVFQDLGHINPDDKKVKCKEHKEDMTYYCTTCSVLVCKICLPRNHKNHDFSLTSEAAFTFKTELKAKMEYVTTVVETIKQQKLKLTSDANQFKVSNQEVEEKITKKGNELKNLVDKVVKDSIANVKGEERKDLQKKNEIESALEDAQKKAEEFNSKLTNAVKKQEDSVLLNSRHKLQQTIQSIPQYLEYGMEWSTVNFKEGSLCEEMVTSMIGGVFISKLRPDTQWYFLDDNNGKTKWKEYPDDVAVILETALIKREPQAIFFDTSGNKYIVDFNCYEEYPEDDPTDRVKVLRKLKLVDKTFEQPATWTHMDEKENLKVVPLVSTDQEYKDVVKKFTDTARGLKVEFVKIERVQNKTLYQQYIAKKKSVDATNPPGNQNERLLWHGFSKDAMDSINRYGFNKSYCGKNLRAFGLGVYFAVEVAFSIRDTFSVPDENKHKRMYLSRVLVGEYAQGNQNVKVPPLKDAGSHILYDTVTDNMTNPSMFIIFHDSQAFPEYLVTFKNL</sequence>
<dbReference type="PANTHER" id="PTHR14453">
    <property type="entry name" value="PARP/ZINC FINGER CCCH TYPE DOMAIN CONTAINING PROTEIN"/>
    <property type="match status" value="1"/>
</dbReference>
<dbReference type="EC" id="2.4.2.-" evidence="7"/>
<dbReference type="Pfam" id="PF00643">
    <property type="entry name" value="zf-B_box"/>
    <property type="match status" value="1"/>
</dbReference>
<feature type="domain" description="PARP catalytic" evidence="11">
    <location>
        <begin position="352"/>
        <end position="552"/>
    </location>
</feature>
<evidence type="ECO:0000256" key="5">
    <source>
        <dbReference type="ARBA" id="ARBA00023242"/>
    </source>
</evidence>
<dbReference type="InterPro" id="IPR037197">
    <property type="entry name" value="WWE_dom_sf"/>
</dbReference>
<dbReference type="PROSITE" id="PS50119">
    <property type="entry name" value="ZF_BBOX"/>
    <property type="match status" value="2"/>
</dbReference>
<evidence type="ECO:0000313" key="12">
    <source>
        <dbReference type="EMBL" id="CAG2240036.1"/>
    </source>
</evidence>
<dbReference type="InterPro" id="IPR052056">
    <property type="entry name" value="Mono-ARTD/PARP"/>
</dbReference>
<dbReference type="Gene3D" id="3.90.228.10">
    <property type="match status" value="1"/>
</dbReference>
<keyword evidence="3 7" id="KW-0808">Transferase</keyword>
<dbReference type="Pfam" id="PF00644">
    <property type="entry name" value="PARP"/>
    <property type="match status" value="1"/>
</dbReference>
<dbReference type="GO" id="GO:0005737">
    <property type="term" value="C:cytoplasm"/>
    <property type="evidence" value="ECO:0007669"/>
    <property type="project" value="TreeGrafter"/>
</dbReference>
<evidence type="ECO:0000256" key="8">
    <source>
        <dbReference type="SAM" id="Coils"/>
    </source>
</evidence>
<dbReference type="OrthoDB" id="406099at2759"/>
<dbReference type="Gene3D" id="3.30.720.50">
    <property type="match status" value="1"/>
</dbReference>
<evidence type="ECO:0000259" key="11">
    <source>
        <dbReference type="PROSITE" id="PS51059"/>
    </source>
</evidence>
<evidence type="ECO:0000259" key="9">
    <source>
        <dbReference type="PROSITE" id="PS50119"/>
    </source>
</evidence>
<gene>
    <name evidence="12" type="ORF">MEDL_52391</name>
</gene>
<dbReference type="GO" id="GO:0010629">
    <property type="term" value="P:negative regulation of gene expression"/>
    <property type="evidence" value="ECO:0007669"/>
    <property type="project" value="TreeGrafter"/>
</dbReference>
<evidence type="ECO:0000256" key="6">
    <source>
        <dbReference type="PROSITE-ProRule" id="PRU00024"/>
    </source>
</evidence>
<dbReference type="AlphaFoldDB" id="A0A8S3U2B0"/>
<dbReference type="GO" id="GO:0005634">
    <property type="term" value="C:nucleus"/>
    <property type="evidence" value="ECO:0007669"/>
    <property type="project" value="UniProtKB-SubCell"/>
</dbReference>
<dbReference type="SUPFAM" id="SSF56399">
    <property type="entry name" value="ADP-ribosylation"/>
    <property type="match status" value="1"/>
</dbReference>
<evidence type="ECO:0000256" key="4">
    <source>
        <dbReference type="ARBA" id="ARBA00023027"/>
    </source>
</evidence>
<dbReference type="GO" id="GO:0003950">
    <property type="term" value="F:NAD+ poly-ADP-ribosyltransferase activity"/>
    <property type="evidence" value="ECO:0007669"/>
    <property type="project" value="UniProtKB-UniRule"/>
</dbReference>
<organism evidence="12 13">
    <name type="scientific">Mytilus edulis</name>
    <name type="common">Blue mussel</name>
    <dbReference type="NCBI Taxonomy" id="6550"/>
    <lineage>
        <taxon>Eukaryota</taxon>
        <taxon>Metazoa</taxon>
        <taxon>Spiralia</taxon>
        <taxon>Lophotrochozoa</taxon>
        <taxon>Mollusca</taxon>
        <taxon>Bivalvia</taxon>
        <taxon>Autobranchia</taxon>
        <taxon>Pteriomorphia</taxon>
        <taxon>Mytilida</taxon>
        <taxon>Mytiloidea</taxon>
        <taxon>Mytilidae</taxon>
        <taxon>Mytilinae</taxon>
        <taxon>Mytilus</taxon>
    </lineage>
</organism>
<feature type="coiled-coil region" evidence="8">
    <location>
        <begin position="144"/>
        <end position="211"/>
    </location>
</feature>
<accession>A0A8S3U2B0</accession>
<keyword evidence="4 7" id="KW-0520">NAD</keyword>
<comment type="caution">
    <text evidence="12">The sequence shown here is derived from an EMBL/GenBank/DDBJ whole genome shotgun (WGS) entry which is preliminary data.</text>
</comment>
<dbReference type="Gene3D" id="3.30.160.60">
    <property type="entry name" value="Classic Zinc Finger"/>
    <property type="match status" value="1"/>
</dbReference>
<dbReference type="InterPro" id="IPR012317">
    <property type="entry name" value="Poly(ADP-ribose)pol_cat_dom"/>
</dbReference>
<dbReference type="SMART" id="SM00336">
    <property type="entry name" value="BBOX"/>
    <property type="match status" value="2"/>
</dbReference>
<dbReference type="FunFam" id="3.90.228.10:FF:000008">
    <property type="entry name" value="Poly [ADP-ribose] polymerase"/>
    <property type="match status" value="1"/>
</dbReference>
<comment type="subcellular location">
    <subcellularLocation>
        <location evidence="1">Nucleus</location>
    </subcellularLocation>
</comment>
<keyword evidence="6" id="KW-0479">Metal-binding</keyword>
<evidence type="ECO:0000256" key="3">
    <source>
        <dbReference type="ARBA" id="ARBA00022679"/>
    </source>
</evidence>
<dbReference type="InterPro" id="IPR000315">
    <property type="entry name" value="Znf_B-box"/>
</dbReference>
<feature type="domain" description="WWE" evidence="10">
    <location>
        <begin position="258"/>
        <end position="342"/>
    </location>
</feature>
<dbReference type="SUPFAM" id="SSF117839">
    <property type="entry name" value="WWE domain"/>
    <property type="match status" value="1"/>
</dbReference>
<name>A0A8S3U2B0_MYTED</name>
<evidence type="ECO:0000256" key="2">
    <source>
        <dbReference type="ARBA" id="ARBA00022676"/>
    </source>
</evidence>
<keyword evidence="8" id="KW-0175">Coiled coil</keyword>
<feature type="domain" description="B box-type" evidence="9">
    <location>
        <begin position="61"/>
        <end position="101"/>
    </location>
</feature>
<evidence type="ECO:0000313" key="13">
    <source>
        <dbReference type="Proteomes" id="UP000683360"/>
    </source>
</evidence>
<dbReference type="PANTHER" id="PTHR14453:SF67">
    <property type="entry name" value="POLY [ADP-RIBOSE] POLYMERASE"/>
    <property type="match status" value="1"/>
</dbReference>
<keyword evidence="6" id="KW-0862">Zinc</keyword>
<evidence type="ECO:0000256" key="7">
    <source>
        <dbReference type="RuleBase" id="RU362114"/>
    </source>
</evidence>
<dbReference type="PROSITE" id="PS51059">
    <property type="entry name" value="PARP_CATALYTIC"/>
    <property type="match status" value="1"/>
</dbReference>
<dbReference type="PROSITE" id="PS50918">
    <property type="entry name" value="WWE"/>
    <property type="match status" value="1"/>
</dbReference>
<dbReference type="SUPFAM" id="SSF57845">
    <property type="entry name" value="B-box zinc-binding domain"/>
    <property type="match status" value="1"/>
</dbReference>
<dbReference type="CDD" id="cd19757">
    <property type="entry name" value="Bbox1"/>
    <property type="match status" value="1"/>
</dbReference>